<dbReference type="PANTHER" id="PTHR48043:SF145">
    <property type="entry name" value="FI06409P-RELATED"/>
    <property type="match status" value="1"/>
</dbReference>
<reference evidence="4 5" key="1">
    <citation type="submission" date="2018-04" db="EMBL/GenBank/DDBJ databases">
        <authorList>
            <person name="Zhang X."/>
            <person name="Yuan J."/>
            <person name="Li F."/>
            <person name="Xiang J."/>
        </authorList>
    </citation>
    <scope>NUCLEOTIDE SEQUENCE [LARGE SCALE GENOMIC DNA]</scope>
    <source>
        <tissue evidence="4">Muscle</tissue>
    </source>
</reference>
<reference evidence="4 5" key="2">
    <citation type="submission" date="2019-01" db="EMBL/GenBank/DDBJ databases">
        <title>The decoding of complex shrimp genome reveals the adaptation for benthos swimmer, frequently molting mechanism and breeding impact on genome.</title>
        <authorList>
            <person name="Sun Y."/>
            <person name="Gao Y."/>
            <person name="Yu Y."/>
        </authorList>
    </citation>
    <scope>NUCLEOTIDE SEQUENCE [LARGE SCALE GENOMIC DNA]</scope>
    <source>
        <tissue evidence="4">Muscle</tissue>
    </source>
</reference>
<accession>A0A423THE4</accession>
<sequence>MALILTQGLDLAKFVEESGDAGVIYFSLGSIGRSSDMPKKYKDILVEAFRSLPQRIVWKYEGHDLELPPNVLTRPWLPQQDILGHPKTRLFISHCGNLGTQEAKYHGVPILGVPLTFDQHRNAARLARKGCGTVLNWEDLSLTSIVDKVDMLLKDDSYRACMRAISGALRDQKESPGERAVRWVEYLIRHRNSTLLKYPGERLHYLQYAMVDVWAVWAAVLVLWVWAAWTCVRPVNRWPVSASTLHLSRLTDGPVSASTLHLSRLTDGPIARECINITFSRLTDGPVSASTLDFSRLTDGRLTDGPVSASHYIQPVTEPRECINITSQPVNSGPPVTDGPVSASTLHLSRLTDGPMSASTLHFSRLTDGPPVNRWPVSASTLHLSRLTDGPVSASTLHFSRLTDGPVSASTLHFSRLTDGLRLTDGPVSASTLHFSRLTDGPVSASTLHFSRLTDGPPVNRWPVSASTLHLSRLQTCECINITMARECNQHYIQPVNNPVSAAGSPWPCECINITSQPVKDGPRECINITSQPVNRWPRECINITFQPVNRWPRECINITSQPVNR</sequence>
<comment type="similarity">
    <text evidence="1">Belongs to the UDP-glycosyltransferase family.</text>
</comment>
<evidence type="ECO:0000256" key="2">
    <source>
        <dbReference type="ARBA" id="ARBA00022676"/>
    </source>
</evidence>
<evidence type="ECO:0000256" key="1">
    <source>
        <dbReference type="ARBA" id="ARBA00009995"/>
    </source>
</evidence>
<dbReference type="InterPro" id="IPR050271">
    <property type="entry name" value="UDP-glycosyltransferase"/>
</dbReference>
<dbReference type="InterPro" id="IPR002213">
    <property type="entry name" value="UDP_glucos_trans"/>
</dbReference>
<dbReference type="CDD" id="cd03784">
    <property type="entry name" value="GT1_Gtf-like"/>
    <property type="match status" value="1"/>
</dbReference>
<dbReference type="AlphaFoldDB" id="A0A423THE4"/>
<evidence type="ECO:0000256" key="3">
    <source>
        <dbReference type="ARBA" id="ARBA00022679"/>
    </source>
</evidence>
<dbReference type="OrthoDB" id="5835829at2759"/>
<dbReference type="SUPFAM" id="SSF53756">
    <property type="entry name" value="UDP-Glycosyltransferase/glycogen phosphorylase"/>
    <property type="match status" value="1"/>
</dbReference>
<organism evidence="4 5">
    <name type="scientific">Penaeus vannamei</name>
    <name type="common">Whiteleg shrimp</name>
    <name type="synonym">Litopenaeus vannamei</name>
    <dbReference type="NCBI Taxonomy" id="6689"/>
    <lineage>
        <taxon>Eukaryota</taxon>
        <taxon>Metazoa</taxon>
        <taxon>Ecdysozoa</taxon>
        <taxon>Arthropoda</taxon>
        <taxon>Crustacea</taxon>
        <taxon>Multicrustacea</taxon>
        <taxon>Malacostraca</taxon>
        <taxon>Eumalacostraca</taxon>
        <taxon>Eucarida</taxon>
        <taxon>Decapoda</taxon>
        <taxon>Dendrobranchiata</taxon>
        <taxon>Penaeoidea</taxon>
        <taxon>Penaeidae</taxon>
        <taxon>Penaeus</taxon>
    </lineage>
</organism>
<comment type="caution">
    <text evidence="4">The sequence shown here is derived from an EMBL/GenBank/DDBJ whole genome shotgun (WGS) entry which is preliminary data.</text>
</comment>
<dbReference type="PANTHER" id="PTHR48043">
    <property type="entry name" value="EG:EG0003.4 PROTEIN-RELATED"/>
    <property type="match status" value="1"/>
</dbReference>
<name>A0A423THE4_PENVA</name>
<keyword evidence="5" id="KW-1185">Reference proteome</keyword>
<protein>
    <submittedName>
        <fullName evidence="4">Glucosyl/glucuronosyl transferase</fullName>
    </submittedName>
</protein>
<evidence type="ECO:0000313" key="4">
    <source>
        <dbReference type="EMBL" id="ROT75893.1"/>
    </source>
</evidence>
<dbReference type="Proteomes" id="UP000283509">
    <property type="component" value="Unassembled WGS sequence"/>
</dbReference>
<keyword evidence="2" id="KW-0328">Glycosyltransferase</keyword>
<proteinExistence type="inferred from homology"/>
<dbReference type="FunFam" id="3.40.50.2000:FF:000050">
    <property type="entry name" value="UDP-glucuronosyltransferase"/>
    <property type="match status" value="1"/>
</dbReference>
<dbReference type="EMBL" id="QCYY01001716">
    <property type="protein sequence ID" value="ROT75893.1"/>
    <property type="molecule type" value="Genomic_DNA"/>
</dbReference>
<keyword evidence="3 4" id="KW-0808">Transferase</keyword>
<evidence type="ECO:0000313" key="5">
    <source>
        <dbReference type="Proteomes" id="UP000283509"/>
    </source>
</evidence>
<dbReference type="Pfam" id="PF00201">
    <property type="entry name" value="UDPGT"/>
    <property type="match status" value="1"/>
</dbReference>
<gene>
    <name evidence="4" type="ORF">C7M84_005538</name>
</gene>
<dbReference type="GO" id="GO:0008194">
    <property type="term" value="F:UDP-glycosyltransferase activity"/>
    <property type="evidence" value="ECO:0007669"/>
    <property type="project" value="InterPro"/>
</dbReference>
<dbReference type="STRING" id="6689.A0A423THE4"/>
<dbReference type="Gene3D" id="3.40.50.2000">
    <property type="entry name" value="Glycogen Phosphorylase B"/>
    <property type="match status" value="1"/>
</dbReference>